<dbReference type="GO" id="GO:0043235">
    <property type="term" value="C:receptor complex"/>
    <property type="evidence" value="ECO:0007669"/>
    <property type="project" value="TreeGrafter"/>
</dbReference>
<evidence type="ECO:0000313" key="11">
    <source>
        <dbReference type="EMBL" id="KIH62414.1"/>
    </source>
</evidence>
<evidence type="ECO:0000313" key="12">
    <source>
        <dbReference type="Proteomes" id="UP000054047"/>
    </source>
</evidence>
<dbReference type="CDD" id="cd00112">
    <property type="entry name" value="LDLa"/>
    <property type="match status" value="1"/>
</dbReference>
<evidence type="ECO:0000256" key="7">
    <source>
        <dbReference type="ARBA" id="ARBA00023170"/>
    </source>
</evidence>
<dbReference type="PROSITE" id="PS01209">
    <property type="entry name" value="LDLRA_1"/>
    <property type="match status" value="1"/>
</dbReference>
<dbReference type="PROSITE" id="PS50068">
    <property type="entry name" value="LDLRA_2"/>
    <property type="match status" value="1"/>
</dbReference>
<dbReference type="SMART" id="SM00192">
    <property type="entry name" value="LDLa"/>
    <property type="match status" value="1"/>
</dbReference>
<dbReference type="InterPro" id="IPR002172">
    <property type="entry name" value="LDrepeatLR_classA_rpt"/>
</dbReference>
<dbReference type="PANTHER" id="PTHR22722">
    <property type="entry name" value="LOW-DENSITY LIPOPROTEIN RECEPTOR-RELATED PROTEIN 2-RELATED"/>
    <property type="match status" value="1"/>
</dbReference>
<feature type="region of interest" description="Disordered" evidence="10">
    <location>
        <begin position="186"/>
        <end position="215"/>
    </location>
</feature>
<keyword evidence="2" id="KW-0812">Transmembrane</keyword>
<feature type="region of interest" description="Disordered" evidence="10">
    <location>
        <begin position="18"/>
        <end position="44"/>
    </location>
</feature>
<organism evidence="11 12">
    <name type="scientific">Ancylostoma duodenale</name>
    <dbReference type="NCBI Taxonomy" id="51022"/>
    <lineage>
        <taxon>Eukaryota</taxon>
        <taxon>Metazoa</taxon>
        <taxon>Ecdysozoa</taxon>
        <taxon>Nematoda</taxon>
        <taxon>Chromadorea</taxon>
        <taxon>Rhabditida</taxon>
        <taxon>Rhabditina</taxon>
        <taxon>Rhabditomorpha</taxon>
        <taxon>Strongyloidea</taxon>
        <taxon>Ancylostomatidae</taxon>
        <taxon>Ancylostomatinae</taxon>
        <taxon>Ancylostoma</taxon>
    </lineage>
</organism>
<evidence type="ECO:0000256" key="2">
    <source>
        <dbReference type="ARBA" id="ARBA00022692"/>
    </source>
</evidence>
<dbReference type="GO" id="GO:0005886">
    <property type="term" value="C:plasma membrane"/>
    <property type="evidence" value="ECO:0007669"/>
    <property type="project" value="TreeGrafter"/>
</dbReference>
<accession>A0A0C2GTW0</accession>
<keyword evidence="12" id="KW-1185">Reference proteome</keyword>
<keyword evidence="8" id="KW-0325">Glycoprotein</keyword>
<dbReference type="EMBL" id="KN729320">
    <property type="protein sequence ID" value="KIH62414.1"/>
    <property type="molecule type" value="Genomic_DNA"/>
</dbReference>
<dbReference type="InterPro" id="IPR036055">
    <property type="entry name" value="LDL_receptor-like_sf"/>
</dbReference>
<keyword evidence="11" id="KW-0449">Lipoprotein</keyword>
<feature type="disulfide bond" evidence="9">
    <location>
        <begin position="64"/>
        <end position="79"/>
    </location>
</feature>
<evidence type="ECO:0000256" key="6">
    <source>
        <dbReference type="ARBA" id="ARBA00023157"/>
    </source>
</evidence>
<feature type="compositionally biased region" description="Basic and acidic residues" evidence="10">
    <location>
        <begin position="124"/>
        <end position="136"/>
    </location>
</feature>
<evidence type="ECO:0000256" key="10">
    <source>
        <dbReference type="SAM" id="MobiDB-lite"/>
    </source>
</evidence>
<sequence>MHFQHTYNITWTNCDSGSQEDAEYNGGAEPEPEPLPSPTHKPSRCASDEFMCGDGSCIEKSLECNRKYDCADGTDETECEYFKAAMSRRKEEEQNGRNGNHHHGYGVPDRSNGNGHEEEADPFLGEKEVGPSIESESRTHDYVLENSERYCNIMAPAIPIRTPERFLILKMHAVVRSMREGWRWRPNEDRKKRREDVKKRGVDSTNRGQHSSGEDISLKAFPMTFSLSAALRVPVPKWTDQTMAWAESEGIITPRQELGKSYTTNPPATVQFKEEYDDELPCLDHEFQCHTGECIDK</sequence>
<proteinExistence type="predicted"/>
<keyword evidence="4" id="KW-1133">Transmembrane helix</keyword>
<evidence type="ECO:0000256" key="8">
    <source>
        <dbReference type="ARBA" id="ARBA00023180"/>
    </source>
</evidence>
<keyword evidence="5" id="KW-0472">Membrane</keyword>
<dbReference type="Proteomes" id="UP000054047">
    <property type="component" value="Unassembled WGS sequence"/>
</dbReference>
<dbReference type="OrthoDB" id="9990982at2759"/>
<keyword evidence="3" id="KW-0677">Repeat</keyword>
<gene>
    <name evidence="11" type="ORF">ANCDUO_07301</name>
</gene>
<feature type="compositionally biased region" description="Basic and acidic residues" evidence="10">
    <location>
        <begin position="186"/>
        <end position="202"/>
    </location>
</feature>
<comment type="subcellular location">
    <subcellularLocation>
        <location evidence="1">Membrane</location>
        <topology evidence="1">Single-pass membrane protein</topology>
    </subcellularLocation>
</comment>
<keyword evidence="7 11" id="KW-0675">Receptor</keyword>
<evidence type="ECO:0000256" key="4">
    <source>
        <dbReference type="ARBA" id="ARBA00022989"/>
    </source>
</evidence>
<dbReference type="Pfam" id="PF00057">
    <property type="entry name" value="Ldl_recept_a"/>
    <property type="match status" value="1"/>
</dbReference>
<evidence type="ECO:0000256" key="3">
    <source>
        <dbReference type="ARBA" id="ARBA00022737"/>
    </source>
</evidence>
<name>A0A0C2GTW0_9BILA</name>
<reference evidence="11 12" key="1">
    <citation type="submission" date="2013-12" db="EMBL/GenBank/DDBJ databases">
        <title>Draft genome of the parsitic nematode Ancylostoma duodenale.</title>
        <authorList>
            <person name="Mitreva M."/>
        </authorList>
    </citation>
    <scope>NUCLEOTIDE SEQUENCE [LARGE SCALE GENOMIC DNA]</scope>
    <source>
        <strain evidence="11 12">Zhejiang</strain>
    </source>
</reference>
<evidence type="ECO:0000256" key="9">
    <source>
        <dbReference type="PROSITE-ProRule" id="PRU00124"/>
    </source>
</evidence>
<evidence type="ECO:0000256" key="1">
    <source>
        <dbReference type="ARBA" id="ARBA00004167"/>
    </source>
</evidence>
<evidence type="ECO:0000256" key="5">
    <source>
        <dbReference type="ARBA" id="ARBA00023136"/>
    </source>
</evidence>
<feature type="region of interest" description="Disordered" evidence="10">
    <location>
        <begin position="90"/>
        <end position="136"/>
    </location>
</feature>
<keyword evidence="6 9" id="KW-1015">Disulfide bond</keyword>
<feature type="disulfide bond" evidence="9">
    <location>
        <begin position="45"/>
        <end position="57"/>
    </location>
</feature>
<feature type="disulfide bond" evidence="9">
    <location>
        <begin position="52"/>
        <end position="70"/>
    </location>
</feature>
<dbReference type="AlphaFoldDB" id="A0A0C2GTW0"/>
<dbReference type="InterPro" id="IPR051221">
    <property type="entry name" value="LDLR-related"/>
</dbReference>
<dbReference type="InterPro" id="IPR023415">
    <property type="entry name" value="LDLR_class-A_CS"/>
</dbReference>
<dbReference type="Gene3D" id="4.10.400.10">
    <property type="entry name" value="Low-density Lipoprotein Receptor"/>
    <property type="match status" value="1"/>
</dbReference>
<protein>
    <submittedName>
        <fullName evidence="11">Low-density lipoprotein receptor domain class A</fullName>
    </submittedName>
</protein>
<dbReference type="SUPFAM" id="SSF57424">
    <property type="entry name" value="LDL receptor-like module"/>
    <property type="match status" value="1"/>
</dbReference>